<feature type="chain" id="PRO_5030948249" evidence="3">
    <location>
        <begin position="34"/>
        <end position="378"/>
    </location>
</feature>
<dbReference type="Proteomes" id="UP000463138">
    <property type="component" value="Unassembled WGS sequence"/>
</dbReference>
<dbReference type="Pfam" id="PF25973">
    <property type="entry name" value="BSH_CzcB"/>
    <property type="match status" value="1"/>
</dbReference>
<name>A0A7V7GSJ5_9GAMM</name>
<dbReference type="InterPro" id="IPR006143">
    <property type="entry name" value="RND_pump_MFP"/>
</dbReference>
<proteinExistence type="inferred from homology"/>
<evidence type="ECO:0000256" key="3">
    <source>
        <dbReference type="SAM" id="SignalP"/>
    </source>
</evidence>
<protein>
    <submittedName>
        <fullName evidence="5">Efflux RND transporter periplasmic adaptor subunit</fullName>
    </submittedName>
</protein>
<keyword evidence="2" id="KW-0175">Coiled coil</keyword>
<dbReference type="Gene3D" id="2.40.30.170">
    <property type="match status" value="1"/>
</dbReference>
<dbReference type="InterPro" id="IPR058647">
    <property type="entry name" value="BSH_CzcB-like"/>
</dbReference>
<reference evidence="5 6" key="1">
    <citation type="submission" date="2018-07" db="EMBL/GenBank/DDBJ databases">
        <title>Pseudomonas laoshanensis sp. nov., isolated from soil.</title>
        <authorList>
            <person name="Sun J."/>
            <person name="Yu L."/>
            <person name="Wang M."/>
            <person name="Zhang C."/>
        </authorList>
    </citation>
    <scope>NUCLEOTIDE SEQUENCE [LARGE SCALE GENOMIC DNA]</scope>
    <source>
        <strain evidence="5 6">Y22</strain>
    </source>
</reference>
<dbReference type="Gene3D" id="1.10.287.470">
    <property type="entry name" value="Helix hairpin bin"/>
    <property type="match status" value="1"/>
</dbReference>
<evidence type="ECO:0000313" key="6">
    <source>
        <dbReference type="Proteomes" id="UP000463138"/>
    </source>
</evidence>
<evidence type="ECO:0000259" key="4">
    <source>
        <dbReference type="Pfam" id="PF25973"/>
    </source>
</evidence>
<dbReference type="Gene3D" id="2.40.50.100">
    <property type="match status" value="1"/>
</dbReference>
<dbReference type="NCBIfam" id="TIGR01730">
    <property type="entry name" value="RND_mfp"/>
    <property type="match status" value="1"/>
</dbReference>
<keyword evidence="6" id="KW-1185">Reference proteome</keyword>
<dbReference type="PANTHER" id="PTHR30469">
    <property type="entry name" value="MULTIDRUG RESISTANCE PROTEIN MDTA"/>
    <property type="match status" value="1"/>
</dbReference>
<dbReference type="RefSeq" id="WP_149333213.1">
    <property type="nucleotide sequence ID" value="NZ_QOVF01000004.1"/>
</dbReference>
<comment type="similarity">
    <text evidence="1">Belongs to the membrane fusion protein (MFP) (TC 8.A.1) family.</text>
</comment>
<feature type="signal peptide" evidence="3">
    <location>
        <begin position="1"/>
        <end position="33"/>
    </location>
</feature>
<dbReference type="AlphaFoldDB" id="A0A7V7GSJ5"/>
<sequence length="378" mass="39518">MSTATVKANALILALLTSVVFLNGCGPAGSADAAVGEQPHVVPVRAVEVTGSVAAEPLRFAGSVRARDRASLTFQVGGVLRSRQVEIGQQVQAGEVLAALYNPELVPARDAARARLNELKAQAEQARREQQRGEQLFERGVLSTQELEQQSARLAALDASVSSARAALKQSEQLSAESQLRAPFSGRVEALLVEPGEFVAPGQAVMRLASSNGLEVEVRVPAHLIGDLVVGQTLPVWSSLTGSSLTGSSLTGSQADGRQAVGRLLELGQGASQAGVLYPMVVSLDSTQFRSGDAVEVGIERKMGDALRVPLSAVMRSADGLAVFQVTEEGRVKRVAVSVSAMQGEQAILSNSPLKQGDQVVYAGLTRLADGDAVELLP</sequence>
<dbReference type="OrthoDB" id="6819088at2"/>
<keyword evidence="3" id="KW-0732">Signal</keyword>
<evidence type="ECO:0000256" key="1">
    <source>
        <dbReference type="ARBA" id="ARBA00009477"/>
    </source>
</evidence>
<dbReference type="PANTHER" id="PTHR30469:SF15">
    <property type="entry name" value="HLYD FAMILY OF SECRETION PROTEINS"/>
    <property type="match status" value="1"/>
</dbReference>
<evidence type="ECO:0000313" key="5">
    <source>
        <dbReference type="EMBL" id="KAA0693458.1"/>
    </source>
</evidence>
<dbReference type="Gene3D" id="2.40.420.20">
    <property type="match status" value="1"/>
</dbReference>
<feature type="coiled-coil region" evidence="2">
    <location>
        <begin position="109"/>
        <end position="136"/>
    </location>
</feature>
<dbReference type="SUPFAM" id="SSF111369">
    <property type="entry name" value="HlyD-like secretion proteins"/>
    <property type="match status" value="1"/>
</dbReference>
<dbReference type="GO" id="GO:0015562">
    <property type="term" value="F:efflux transmembrane transporter activity"/>
    <property type="evidence" value="ECO:0007669"/>
    <property type="project" value="TreeGrafter"/>
</dbReference>
<dbReference type="EMBL" id="QOVF01000004">
    <property type="protein sequence ID" value="KAA0693458.1"/>
    <property type="molecule type" value="Genomic_DNA"/>
</dbReference>
<accession>A0A7V7GSJ5</accession>
<gene>
    <name evidence="5" type="ORF">DT594_13770</name>
</gene>
<evidence type="ECO:0000256" key="2">
    <source>
        <dbReference type="SAM" id="Coils"/>
    </source>
</evidence>
<feature type="domain" description="CzcB-like barrel-sandwich hybrid" evidence="4">
    <location>
        <begin position="72"/>
        <end position="209"/>
    </location>
</feature>
<comment type="caution">
    <text evidence="5">The sequence shown here is derived from an EMBL/GenBank/DDBJ whole genome shotgun (WGS) entry which is preliminary data.</text>
</comment>
<dbReference type="GO" id="GO:1990281">
    <property type="term" value="C:efflux pump complex"/>
    <property type="evidence" value="ECO:0007669"/>
    <property type="project" value="TreeGrafter"/>
</dbReference>
<organism evidence="5 6">
    <name type="scientific">Halopseudomonas laoshanensis</name>
    <dbReference type="NCBI Taxonomy" id="2268758"/>
    <lineage>
        <taxon>Bacteria</taxon>
        <taxon>Pseudomonadati</taxon>
        <taxon>Pseudomonadota</taxon>
        <taxon>Gammaproteobacteria</taxon>
        <taxon>Pseudomonadales</taxon>
        <taxon>Pseudomonadaceae</taxon>
        <taxon>Halopseudomonas</taxon>
    </lineage>
</organism>